<dbReference type="Pfam" id="PF08648">
    <property type="entry name" value="SNRNP27"/>
    <property type="match status" value="1"/>
</dbReference>
<evidence type="ECO:0000313" key="10">
    <source>
        <dbReference type="EMBL" id="RKF80993.1"/>
    </source>
</evidence>
<feature type="compositionally biased region" description="Basic and acidic residues" evidence="8">
    <location>
        <begin position="107"/>
        <end position="119"/>
    </location>
</feature>
<evidence type="ECO:0000256" key="7">
    <source>
        <dbReference type="ARBA" id="ARBA00023242"/>
    </source>
</evidence>
<organism evidence="10 11">
    <name type="scientific">Golovinomyces cichoracearum</name>
    <dbReference type="NCBI Taxonomy" id="62708"/>
    <lineage>
        <taxon>Eukaryota</taxon>
        <taxon>Fungi</taxon>
        <taxon>Dikarya</taxon>
        <taxon>Ascomycota</taxon>
        <taxon>Pezizomycotina</taxon>
        <taxon>Leotiomycetes</taxon>
        <taxon>Erysiphales</taxon>
        <taxon>Erysiphaceae</taxon>
        <taxon>Golovinomyces</taxon>
    </lineage>
</organism>
<feature type="compositionally biased region" description="Basic and acidic residues" evidence="8">
    <location>
        <begin position="129"/>
        <end position="150"/>
    </location>
</feature>
<dbReference type="AlphaFoldDB" id="A0A420J2L4"/>
<keyword evidence="7" id="KW-0539">Nucleus</keyword>
<feature type="compositionally biased region" description="Basic and acidic residues" evidence="8">
    <location>
        <begin position="1"/>
        <end position="43"/>
    </location>
</feature>
<keyword evidence="5" id="KW-0507">mRNA processing</keyword>
<accession>A0A420J2L4</accession>
<dbReference type="GO" id="GO:0008380">
    <property type="term" value="P:RNA splicing"/>
    <property type="evidence" value="ECO:0007669"/>
    <property type="project" value="UniProtKB-KW"/>
</dbReference>
<comment type="function">
    <text evidence="1">May play a role in mRNA splicing.</text>
</comment>
<dbReference type="GO" id="GO:0071011">
    <property type="term" value="C:precatalytic spliceosome"/>
    <property type="evidence" value="ECO:0007669"/>
    <property type="project" value="TreeGrafter"/>
</dbReference>
<comment type="similarity">
    <text evidence="3">Belongs to the SNUT3 family.</text>
</comment>
<protein>
    <submittedName>
        <fullName evidence="10">Putative u4 tri-snrnp-associated protein</fullName>
    </submittedName>
</protein>
<name>A0A420J2L4_9PEZI</name>
<feature type="domain" description="U4/U6.U5 small nuclear ribonucleoprotein 27kDa protein" evidence="9">
    <location>
        <begin position="221"/>
        <end position="272"/>
    </location>
</feature>
<comment type="caution">
    <text evidence="10">The sequence shown here is derived from an EMBL/GenBank/DDBJ whole genome shotgun (WGS) entry which is preliminary data.</text>
</comment>
<evidence type="ECO:0000256" key="5">
    <source>
        <dbReference type="ARBA" id="ARBA00022664"/>
    </source>
</evidence>
<dbReference type="GO" id="GO:0006397">
    <property type="term" value="P:mRNA processing"/>
    <property type="evidence" value="ECO:0007669"/>
    <property type="project" value="UniProtKB-KW"/>
</dbReference>
<comment type="subcellular location">
    <subcellularLocation>
        <location evidence="2">Nucleus</location>
    </subcellularLocation>
</comment>
<feature type="compositionally biased region" description="Basic and acidic residues" evidence="8">
    <location>
        <begin position="51"/>
        <end position="93"/>
    </location>
</feature>
<reference evidence="10 11" key="1">
    <citation type="journal article" date="2018" name="BMC Genomics">
        <title>Comparative genome analyses reveal sequence features reflecting distinct modes of host-adaptation between dicot and monocot powdery mildew.</title>
        <authorList>
            <person name="Wu Y."/>
            <person name="Ma X."/>
            <person name="Pan Z."/>
            <person name="Kale S.D."/>
            <person name="Song Y."/>
            <person name="King H."/>
            <person name="Zhang Q."/>
            <person name="Presley C."/>
            <person name="Deng X."/>
            <person name="Wei C.I."/>
            <person name="Xiao S."/>
        </authorList>
    </citation>
    <scope>NUCLEOTIDE SEQUENCE [LARGE SCALE GENOMIC DNA]</scope>
    <source>
        <strain evidence="10">UMSG1</strain>
    </source>
</reference>
<evidence type="ECO:0000256" key="1">
    <source>
        <dbReference type="ARBA" id="ARBA00003632"/>
    </source>
</evidence>
<evidence type="ECO:0000256" key="2">
    <source>
        <dbReference type="ARBA" id="ARBA00004123"/>
    </source>
</evidence>
<dbReference type="PANTHER" id="PTHR31077">
    <property type="entry name" value="U4/U6.U5 SMALL NUCLEAR RIBONUCLEOPROTEIN 27 KDA PROTEIN"/>
    <property type="match status" value="1"/>
</dbReference>
<gene>
    <name evidence="10" type="ORF">GcM1_187006</name>
</gene>
<evidence type="ECO:0000313" key="11">
    <source>
        <dbReference type="Proteomes" id="UP000285326"/>
    </source>
</evidence>
<dbReference type="EMBL" id="MCBS01018775">
    <property type="protein sequence ID" value="RKF80993.1"/>
    <property type="molecule type" value="Genomic_DNA"/>
</dbReference>
<sequence length="277" mass="32292">MEETRAYRADSKQKWGEPDRRSNTSYRERDVFRDRYDTRDRDRDRRHRSRSPRDSRYSRSSWRDERDERGSRNRERRHDERDERSGRARETGEHLAIALHEIQTKLTVKDGAEYRDKRGNSRSGRHSSSKRERETRKDARSVSPEVEKPNKLNRGRPETIGVSDRIATPPVSFKVDLAQEFDHMDVDSVGRKANNDRAGITKASSTESQEDEILVEEDGLAAMKAMMGFADFGTTHQKKVPGNNLSAVRKEKKTEYRQYMNRVGGFNRPLSPSHPSR</sequence>
<dbReference type="PANTHER" id="PTHR31077:SF1">
    <property type="entry name" value="U4_U6.U5 SMALL NUCLEAR RIBONUCLEOPROTEIN 27 KDA PROTEIN"/>
    <property type="match status" value="1"/>
</dbReference>
<proteinExistence type="inferred from homology"/>
<dbReference type="InterPro" id="IPR013957">
    <property type="entry name" value="SNRNP27"/>
</dbReference>
<evidence type="ECO:0000256" key="8">
    <source>
        <dbReference type="SAM" id="MobiDB-lite"/>
    </source>
</evidence>
<keyword evidence="6" id="KW-0508">mRNA splicing</keyword>
<comment type="subunit">
    <text evidence="4">Part of a tri-snRNP complex.</text>
</comment>
<evidence type="ECO:0000259" key="9">
    <source>
        <dbReference type="Pfam" id="PF08648"/>
    </source>
</evidence>
<evidence type="ECO:0000256" key="4">
    <source>
        <dbReference type="ARBA" id="ARBA00011825"/>
    </source>
</evidence>
<dbReference type="Proteomes" id="UP000285326">
    <property type="component" value="Unassembled WGS sequence"/>
</dbReference>
<feature type="region of interest" description="Disordered" evidence="8">
    <location>
        <begin position="1"/>
        <end position="163"/>
    </location>
</feature>
<evidence type="ECO:0000256" key="3">
    <source>
        <dbReference type="ARBA" id="ARBA00008218"/>
    </source>
</evidence>
<evidence type="ECO:0000256" key="6">
    <source>
        <dbReference type="ARBA" id="ARBA00023187"/>
    </source>
</evidence>